<dbReference type="SMART" id="SM00912">
    <property type="entry name" value="Haemagg_act"/>
    <property type="match status" value="1"/>
</dbReference>
<accession>A0A1T4VLX2</accession>
<dbReference type="AlphaFoldDB" id="A0A1T4VLX2"/>
<dbReference type="InterPro" id="IPR011050">
    <property type="entry name" value="Pectin_lyase_fold/virulence"/>
</dbReference>
<dbReference type="InterPro" id="IPR008638">
    <property type="entry name" value="FhaB/CdiA-like_TPS"/>
</dbReference>
<dbReference type="PANTHER" id="PTHR12338">
    <property type="entry name" value="AUTOTRANSPORTER"/>
    <property type="match status" value="1"/>
</dbReference>
<proteinExistence type="predicted"/>
<dbReference type="EMBL" id="FUXX01000030">
    <property type="protein sequence ID" value="SKA65561.1"/>
    <property type="molecule type" value="Genomic_DNA"/>
</dbReference>
<feature type="signal peptide" evidence="1">
    <location>
        <begin position="1"/>
        <end position="24"/>
    </location>
</feature>
<evidence type="ECO:0000259" key="2">
    <source>
        <dbReference type="SMART" id="SM00912"/>
    </source>
</evidence>
<dbReference type="Gene3D" id="2.160.20.10">
    <property type="entry name" value="Single-stranded right-handed beta-helix, Pectin lyase-like"/>
    <property type="match status" value="1"/>
</dbReference>
<organism evidence="3 4">
    <name type="scientific">Succinivibrio dextrinosolvens DSM 3072</name>
    <dbReference type="NCBI Taxonomy" id="1123324"/>
    <lineage>
        <taxon>Bacteria</taxon>
        <taxon>Pseudomonadati</taxon>
        <taxon>Pseudomonadota</taxon>
        <taxon>Gammaproteobacteria</taxon>
        <taxon>Aeromonadales</taxon>
        <taxon>Succinivibrionaceae</taxon>
        <taxon>Succinivibrio</taxon>
    </lineage>
</organism>
<feature type="chain" id="PRO_5012052336" evidence="1">
    <location>
        <begin position="25"/>
        <end position="659"/>
    </location>
</feature>
<dbReference type="Proteomes" id="UP000242432">
    <property type="component" value="Unassembled WGS sequence"/>
</dbReference>
<dbReference type="InterPro" id="IPR012334">
    <property type="entry name" value="Pectin_lyas_fold"/>
</dbReference>
<name>A0A1T4VLX2_9GAMM</name>
<protein>
    <submittedName>
        <fullName evidence="3">Filamentous hemagglutinin family N-terminal domain-containing protein</fullName>
    </submittedName>
</protein>
<keyword evidence="4" id="KW-1185">Reference proteome</keyword>
<gene>
    <name evidence="3" type="ORF">SAMN02745213_01666</name>
</gene>
<dbReference type="Pfam" id="PF05860">
    <property type="entry name" value="TPS"/>
    <property type="match status" value="1"/>
</dbReference>
<evidence type="ECO:0000256" key="1">
    <source>
        <dbReference type="SAM" id="SignalP"/>
    </source>
</evidence>
<keyword evidence="1" id="KW-0732">Signal</keyword>
<feature type="domain" description="Filamentous haemagglutinin FhaB/tRNA nuclease CdiA-like TPS" evidence="2">
    <location>
        <begin position="25"/>
        <end position="137"/>
    </location>
</feature>
<dbReference type="InterPro" id="IPR050909">
    <property type="entry name" value="Bact_Autotransporter_VF"/>
</dbReference>
<dbReference type="SUPFAM" id="SSF51126">
    <property type="entry name" value="Pectin lyase-like"/>
    <property type="match status" value="1"/>
</dbReference>
<evidence type="ECO:0000313" key="4">
    <source>
        <dbReference type="Proteomes" id="UP000242432"/>
    </source>
</evidence>
<dbReference type="NCBIfam" id="TIGR01901">
    <property type="entry name" value="adhes_NPXG"/>
    <property type="match status" value="1"/>
</dbReference>
<dbReference type="PANTHER" id="PTHR12338:SF5">
    <property type="entry name" value="ANTIGEN 43-RELATED"/>
    <property type="match status" value="1"/>
</dbReference>
<evidence type="ECO:0000313" key="3">
    <source>
        <dbReference type="EMBL" id="SKA65561.1"/>
    </source>
</evidence>
<sequence>MTAMNKIIKTLPLIIGLNLGAAYASDVLPSGAKIIAGDASIFKDDKSMAIISSKDRNVISWNDFSVGSENKVVFDEHKYLNLVHGSKASVIDGSIHFSGSSDSAFYLINPNGITLGKTGIIDANKVVLSTSKVSEKTVKDFIDSGELSLSHRGMGKIKLIGQIRTSNLVVDGSQVIIRDIENIKRLNDGSYKEALTNTEDESIVIKSSTKRIDIGGRSGLDLESAYKLKKEDGLVDHTGEIALSDKDDFQKIKDNPDEKYFITNDVDLGEIKETLDADKGFSGSIDGAYNSVSYTLVTDKGQRSDYGLFSRLDGASVSNLKIDRASVGVNSTASEVYAGGLSGRVKNSSLKNVEVHGFDVQNEYNSPIRIYTGALAGSLEKGSGKSEISNVYTDFSDKTKERFESYDYYVKGTLAGLNEDSVKLLGYIGTDSAPYYSIFGENRSTKNYSQVNTVPDSMYIKHGGGYSHTGFYAPFFVDDDIEITYNKDEPQSYEYTDFTDNPYFVNTNYVDVTYDYDTPIEEIGVYTHTYSSKTDGTQFYFVKNNSASDRADHYVRVIDRTVIVPPHNDETANGQGLFDGSFNDSKFSLFSSYLHGDDKYRDEDYDHKSYSASLSFYNRIKHNKERISGRLLASLDLSNAPSGGIRTYAYNNQSKKKTS</sequence>
<reference evidence="4" key="1">
    <citation type="submission" date="2017-02" db="EMBL/GenBank/DDBJ databases">
        <authorList>
            <person name="Varghese N."/>
            <person name="Submissions S."/>
        </authorList>
    </citation>
    <scope>NUCLEOTIDE SEQUENCE [LARGE SCALE GENOMIC DNA]</scope>
    <source>
        <strain evidence="4">DSM 3072</strain>
    </source>
</reference>